<dbReference type="Gene3D" id="3.90.1600.10">
    <property type="entry name" value="Palm domain of DNA polymerase"/>
    <property type="match status" value="2"/>
</dbReference>
<feature type="domain" description="DNA-directed DNA polymerase family B mitochondria/virus" evidence="9">
    <location>
        <begin position="224"/>
        <end position="427"/>
    </location>
</feature>
<dbReference type="EC" id="2.7.7.7" evidence="2"/>
<feature type="non-terminal residue" evidence="10">
    <location>
        <position position="1"/>
    </location>
</feature>
<dbReference type="GO" id="GO:0006260">
    <property type="term" value="P:DNA replication"/>
    <property type="evidence" value="ECO:0007669"/>
    <property type="project" value="UniProtKB-KW"/>
</dbReference>
<dbReference type="PROSITE" id="PS00116">
    <property type="entry name" value="DNA_POLYMERASE_B"/>
    <property type="match status" value="1"/>
</dbReference>
<evidence type="ECO:0000256" key="3">
    <source>
        <dbReference type="ARBA" id="ARBA00022679"/>
    </source>
</evidence>
<keyword evidence="4" id="KW-0548">Nucleotidyltransferase</keyword>
<accession>X1JPC8</accession>
<comment type="catalytic activity">
    <reaction evidence="8">
        <text>DNA(n) + a 2'-deoxyribonucleoside 5'-triphosphate = DNA(n+1) + diphosphate</text>
        <dbReference type="Rhea" id="RHEA:22508"/>
        <dbReference type="Rhea" id="RHEA-COMP:17339"/>
        <dbReference type="Rhea" id="RHEA-COMP:17340"/>
        <dbReference type="ChEBI" id="CHEBI:33019"/>
        <dbReference type="ChEBI" id="CHEBI:61560"/>
        <dbReference type="ChEBI" id="CHEBI:173112"/>
        <dbReference type="EC" id="2.7.7.7"/>
    </reaction>
</comment>
<evidence type="ECO:0000256" key="4">
    <source>
        <dbReference type="ARBA" id="ARBA00022695"/>
    </source>
</evidence>
<protein>
    <recommendedName>
        <fullName evidence="2">DNA-directed DNA polymerase</fullName>
        <ecNumber evidence="2">2.7.7.7</ecNumber>
    </recommendedName>
</protein>
<dbReference type="PANTHER" id="PTHR33568">
    <property type="entry name" value="DNA POLYMERASE"/>
    <property type="match status" value="1"/>
</dbReference>
<evidence type="ECO:0000256" key="5">
    <source>
        <dbReference type="ARBA" id="ARBA00022705"/>
    </source>
</evidence>
<comment type="caution">
    <text evidence="10">The sequence shown here is derived from an EMBL/GenBank/DDBJ whole genome shotgun (WGS) entry which is preliminary data.</text>
</comment>
<organism evidence="10">
    <name type="scientific">marine sediment metagenome</name>
    <dbReference type="NCBI Taxonomy" id="412755"/>
    <lineage>
        <taxon>unclassified sequences</taxon>
        <taxon>metagenomes</taxon>
        <taxon>ecological metagenomes</taxon>
    </lineage>
</organism>
<comment type="similarity">
    <text evidence="1">Belongs to the DNA polymerase type-B family.</text>
</comment>
<evidence type="ECO:0000259" key="9">
    <source>
        <dbReference type="Pfam" id="PF03175"/>
    </source>
</evidence>
<evidence type="ECO:0000256" key="1">
    <source>
        <dbReference type="ARBA" id="ARBA00005755"/>
    </source>
</evidence>
<keyword evidence="6" id="KW-0239">DNA-directed DNA polymerase</keyword>
<dbReference type="InterPro" id="IPR043502">
    <property type="entry name" value="DNA/RNA_pol_sf"/>
</dbReference>
<dbReference type="GO" id="GO:0003677">
    <property type="term" value="F:DNA binding"/>
    <property type="evidence" value="ECO:0007669"/>
    <property type="project" value="UniProtKB-KW"/>
</dbReference>
<dbReference type="GO" id="GO:0000166">
    <property type="term" value="F:nucleotide binding"/>
    <property type="evidence" value="ECO:0007669"/>
    <property type="project" value="InterPro"/>
</dbReference>
<dbReference type="GO" id="GO:0003887">
    <property type="term" value="F:DNA-directed DNA polymerase activity"/>
    <property type="evidence" value="ECO:0007669"/>
    <property type="project" value="UniProtKB-KW"/>
</dbReference>
<dbReference type="EMBL" id="BARV01000262">
    <property type="protein sequence ID" value="GAH95917.1"/>
    <property type="molecule type" value="Genomic_DNA"/>
</dbReference>
<dbReference type="InterPro" id="IPR017964">
    <property type="entry name" value="DNA-dir_DNA_pol_B_CS"/>
</dbReference>
<name>X1JPC8_9ZZZZ</name>
<evidence type="ECO:0000313" key="10">
    <source>
        <dbReference type="EMBL" id="GAH95917.1"/>
    </source>
</evidence>
<evidence type="ECO:0000256" key="2">
    <source>
        <dbReference type="ARBA" id="ARBA00012417"/>
    </source>
</evidence>
<reference evidence="10" key="1">
    <citation type="journal article" date="2014" name="Front. Microbiol.">
        <title>High frequency of phylogenetically diverse reductive dehalogenase-homologous genes in deep subseafloor sedimentary metagenomes.</title>
        <authorList>
            <person name="Kawai M."/>
            <person name="Futagami T."/>
            <person name="Toyoda A."/>
            <person name="Takaki Y."/>
            <person name="Nishi S."/>
            <person name="Hori S."/>
            <person name="Arai W."/>
            <person name="Tsubouchi T."/>
            <person name="Morono Y."/>
            <person name="Uchiyama I."/>
            <person name="Ito T."/>
            <person name="Fujiyama A."/>
            <person name="Inagaki F."/>
            <person name="Takami H."/>
        </authorList>
    </citation>
    <scope>NUCLEOTIDE SEQUENCE</scope>
    <source>
        <strain evidence="10">Expedition CK06-06</strain>
    </source>
</reference>
<sequence>AAMAGNESKHSPTPLIRNTCPNKYRNFDTRLPFILKTNSSLSGSLGQSPIFDTETWQNENENGSIRQSLRMGWACYYRRAYGRHLAKTEWLYFDNPVSFWHFVLEHTERKNRLWVIARNVAFDFTVVKGWTHLRKAEYKLKFFHNKGTCNIISVRNKSQSIVFLDSMNWFRESLEKTGKRIGIERIAVDYKTCSESELKTACKNHVLIEFENFKLFVAFLEHNKVARLCYTAGSTAMAAFLLGHYNTKIYIHNNEQAIRLERESYKGGRVECFFLGVLENDNCYMLDVNSLYPFVMRNNLYPVKYIKLLHKITPTTLAAYLDNRAVSAQVLIKTTEPVYAVRRERTIFPVGCFWTTLTTPELKYALAKGHIKEVADCVVYKQENIFGSFVDKFYNMRLMFKSKGNREYEQFCKYIMNKLYGKFGQKGEEWSKIGDCPNEPDREELVFNMNGRRVSKLRYLLGQVFLMSGVGECFDSFPAIAAHVTGYARIYLWRLMQEAGWGNYFYCDTDSLIVNEKGMQCLKNYIHNTSLGGLKIVEQSRNVIIRGLKDYSISQKQVIKGIRKNAVCVEDGVYEQEKWPSFRGLLRSGKPEDYIVETVTKHLTRKYTKGNVNLDGVVLPYVLDEQI</sequence>
<evidence type="ECO:0000256" key="8">
    <source>
        <dbReference type="ARBA" id="ARBA00049244"/>
    </source>
</evidence>
<dbReference type="PANTHER" id="PTHR33568:SF3">
    <property type="entry name" value="DNA-DIRECTED DNA POLYMERASE"/>
    <property type="match status" value="1"/>
</dbReference>
<evidence type="ECO:0000256" key="6">
    <source>
        <dbReference type="ARBA" id="ARBA00022932"/>
    </source>
</evidence>
<dbReference type="AlphaFoldDB" id="X1JPC8"/>
<dbReference type="Pfam" id="PF03175">
    <property type="entry name" value="DNA_pol_B_2"/>
    <property type="match status" value="1"/>
</dbReference>
<keyword evidence="7" id="KW-0238">DNA-binding</keyword>
<dbReference type="SUPFAM" id="SSF56672">
    <property type="entry name" value="DNA/RNA polymerases"/>
    <property type="match status" value="1"/>
</dbReference>
<keyword evidence="3" id="KW-0808">Transferase</keyword>
<dbReference type="Gene3D" id="1.10.287.690">
    <property type="entry name" value="Helix hairpin bin"/>
    <property type="match status" value="1"/>
</dbReference>
<dbReference type="InterPro" id="IPR004868">
    <property type="entry name" value="DNA-dir_DNA_pol_B_mt/vir"/>
</dbReference>
<gene>
    <name evidence="10" type="ORF">S06H3_01125</name>
</gene>
<proteinExistence type="inferred from homology"/>
<dbReference type="InterPro" id="IPR023211">
    <property type="entry name" value="DNA_pol_palm_dom_sf"/>
</dbReference>
<keyword evidence="5" id="KW-0235">DNA replication</keyword>
<evidence type="ECO:0000256" key="7">
    <source>
        <dbReference type="ARBA" id="ARBA00023125"/>
    </source>
</evidence>